<protein>
    <submittedName>
        <fullName evidence="2">Serine protease</fullName>
    </submittedName>
</protein>
<dbReference type="GO" id="GO:0008233">
    <property type="term" value="F:peptidase activity"/>
    <property type="evidence" value="ECO:0007669"/>
    <property type="project" value="UniProtKB-KW"/>
</dbReference>
<dbReference type="GO" id="GO:0006508">
    <property type="term" value="P:proteolysis"/>
    <property type="evidence" value="ECO:0007669"/>
    <property type="project" value="UniProtKB-KW"/>
</dbReference>
<reference evidence="2 3" key="1">
    <citation type="submission" date="2023-10" db="EMBL/GenBank/DDBJ databases">
        <title>Two novel species belonging to the OM43/NOR5 clade.</title>
        <authorList>
            <person name="Park M."/>
        </authorList>
    </citation>
    <scope>NUCLEOTIDE SEQUENCE [LARGE SCALE GENOMIC DNA]</scope>
    <source>
        <strain evidence="2 3">IMCC43200</strain>
    </source>
</reference>
<dbReference type="Pfam" id="PF13365">
    <property type="entry name" value="Trypsin_2"/>
    <property type="match status" value="1"/>
</dbReference>
<evidence type="ECO:0000313" key="2">
    <source>
        <dbReference type="EMBL" id="WOJ93891.1"/>
    </source>
</evidence>
<accession>A0ABZ0I4F0</accession>
<evidence type="ECO:0000256" key="1">
    <source>
        <dbReference type="SAM" id="SignalP"/>
    </source>
</evidence>
<evidence type="ECO:0000313" key="3">
    <source>
        <dbReference type="Proteomes" id="UP001626537"/>
    </source>
</evidence>
<dbReference type="SUPFAM" id="SSF50494">
    <property type="entry name" value="Trypsin-like serine proteases"/>
    <property type="match status" value="1"/>
</dbReference>
<feature type="signal peptide" evidence="1">
    <location>
        <begin position="1"/>
        <end position="23"/>
    </location>
</feature>
<dbReference type="InterPro" id="IPR043504">
    <property type="entry name" value="Peptidase_S1_PA_chymotrypsin"/>
</dbReference>
<gene>
    <name evidence="2" type="ORF">R0135_01670</name>
</gene>
<keyword evidence="3" id="KW-1185">Reference proteome</keyword>
<keyword evidence="1" id="KW-0732">Signal</keyword>
<dbReference type="InterPro" id="IPR009003">
    <property type="entry name" value="Peptidase_S1_PA"/>
</dbReference>
<name>A0ABZ0I4F0_9GAMM</name>
<feature type="chain" id="PRO_5045623819" evidence="1">
    <location>
        <begin position="24"/>
        <end position="235"/>
    </location>
</feature>
<dbReference type="Gene3D" id="2.40.10.10">
    <property type="entry name" value="Trypsin-like serine proteases"/>
    <property type="match status" value="2"/>
</dbReference>
<proteinExistence type="predicted"/>
<organism evidence="2 3">
    <name type="scientific">Congregibacter variabilis</name>
    <dbReference type="NCBI Taxonomy" id="3081200"/>
    <lineage>
        <taxon>Bacteria</taxon>
        <taxon>Pseudomonadati</taxon>
        <taxon>Pseudomonadota</taxon>
        <taxon>Gammaproteobacteria</taxon>
        <taxon>Cellvibrionales</taxon>
        <taxon>Halieaceae</taxon>
        <taxon>Congregibacter</taxon>
    </lineage>
</organism>
<keyword evidence="2" id="KW-0378">Hydrolase</keyword>
<dbReference type="RefSeq" id="WP_407348531.1">
    <property type="nucleotide sequence ID" value="NZ_CP136864.1"/>
</dbReference>
<sequence length="235" mass="25465">MRRLKQMLLALLLCSTAVAPSYAQVAPRGSAVPLSSVGKLHVPGQRYENGYAKHFDESCSATLITDSPLAQSSELIISAWHCLEFYRDTSKALTFQTSNGETRKANLLSSGGSMYSDWALLRLDAPLPSPAVLTSPNSTHTNTVRMAGYPRLAAPQIRLKLTVSDCQVTGSDDADTRSDCVLQKGASGGAVFSRNNEERYLGVISRGDGESLSIYVPLARFRANISGYLENYQLP</sequence>
<dbReference type="Proteomes" id="UP001626537">
    <property type="component" value="Chromosome"/>
</dbReference>
<dbReference type="EMBL" id="CP136864">
    <property type="protein sequence ID" value="WOJ93891.1"/>
    <property type="molecule type" value="Genomic_DNA"/>
</dbReference>
<keyword evidence="2" id="KW-0645">Protease</keyword>